<dbReference type="InterPro" id="IPR041726">
    <property type="entry name" value="ACAD10_11_N"/>
</dbReference>
<evidence type="ECO:0000313" key="2">
    <source>
        <dbReference type="EMBL" id="MCX7570999.1"/>
    </source>
</evidence>
<organism evidence="2 3">
    <name type="scientific">Tumebacillus lacus</name>
    <dbReference type="NCBI Taxonomy" id="2995335"/>
    <lineage>
        <taxon>Bacteria</taxon>
        <taxon>Bacillati</taxon>
        <taxon>Bacillota</taxon>
        <taxon>Bacilli</taxon>
        <taxon>Bacillales</taxon>
        <taxon>Alicyclobacillaceae</taxon>
        <taxon>Tumebacillus</taxon>
    </lineage>
</organism>
<dbReference type="EMBL" id="JAPMLT010000008">
    <property type="protein sequence ID" value="MCX7570999.1"/>
    <property type="molecule type" value="Genomic_DNA"/>
</dbReference>
<dbReference type="InterPro" id="IPR011009">
    <property type="entry name" value="Kinase-like_dom_sf"/>
</dbReference>
<feature type="domain" description="Aminoglycoside phosphotransferase" evidence="1">
    <location>
        <begin position="42"/>
        <end position="271"/>
    </location>
</feature>
<evidence type="ECO:0000313" key="3">
    <source>
        <dbReference type="Proteomes" id="UP001208017"/>
    </source>
</evidence>
<sequence length="352" mass="39601">MSEQQRTRETIPVRAGEELDLARLTAYLGEHVPELASGDWRVEQFAAGHSNLTYLLRDGEREAVLRRPPLGPVAPKAHDMGRESRLLAALSPLFAKAPRPYLFCEDTAVIGSPFFVMERKKGVVADRRWPVEYEQTEENARLMSEALIDTLVELHSVEWRGTGLAEIGRPDGYMQRQVAGWIERYERSKTDEIPEAALVAKKLTDGLPESPTATIVHNDLKLNNLLLDEKDPSRVTAVLDWEMATLGDPLSDLAITLSYWAEASDPEVLRQGLSPLTTRPGFYTREQLIHRYALKSGRSVEQMDFYMAFATFKIAVICQQIYFRWKQGQTQDPRFAGMGAVAAQLIKVAAKS</sequence>
<dbReference type="PANTHER" id="PTHR47829">
    <property type="entry name" value="HYDROLASE, PUTATIVE (AFU_ORTHOLOGUE AFUA_1G12880)-RELATED"/>
    <property type="match status" value="1"/>
</dbReference>
<dbReference type="CDD" id="cd05154">
    <property type="entry name" value="ACAD10_11_N-like"/>
    <property type="match status" value="1"/>
</dbReference>
<name>A0ABT3X261_9BACL</name>
<accession>A0ABT3X261</accession>
<dbReference type="Gene3D" id="3.90.1200.10">
    <property type="match status" value="1"/>
</dbReference>
<protein>
    <submittedName>
        <fullName evidence="2">Phosphotransferase family protein</fullName>
    </submittedName>
</protein>
<dbReference type="InterPro" id="IPR008271">
    <property type="entry name" value="Ser/Thr_kinase_AS"/>
</dbReference>
<dbReference type="SUPFAM" id="SSF56112">
    <property type="entry name" value="Protein kinase-like (PK-like)"/>
    <property type="match status" value="1"/>
</dbReference>
<dbReference type="RefSeq" id="WP_267152248.1">
    <property type="nucleotide sequence ID" value="NZ_JAPMLT010000008.1"/>
</dbReference>
<comment type="caution">
    <text evidence="2">The sequence shown here is derived from an EMBL/GenBank/DDBJ whole genome shotgun (WGS) entry which is preliminary data.</text>
</comment>
<dbReference type="PANTHER" id="PTHR47829:SF1">
    <property type="entry name" value="HAD FAMILY PHOSPHATASE"/>
    <property type="match status" value="1"/>
</dbReference>
<reference evidence="2 3" key="1">
    <citation type="submission" date="2022-11" db="EMBL/GenBank/DDBJ databases">
        <title>Study of microbial diversity in lake waters.</title>
        <authorList>
            <person name="Zhang J."/>
        </authorList>
    </citation>
    <scope>NUCLEOTIDE SEQUENCE [LARGE SCALE GENOMIC DNA]</scope>
    <source>
        <strain evidence="2 3">DT12</strain>
    </source>
</reference>
<keyword evidence="3" id="KW-1185">Reference proteome</keyword>
<dbReference type="Gene3D" id="3.30.200.20">
    <property type="entry name" value="Phosphorylase Kinase, domain 1"/>
    <property type="match status" value="1"/>
</dbReference>
<proteinExistence type="predicted"/>
<dbReference type="PROSITE" id="PS00108">
    <property type="entry name" value="PROTEIN_KINASE_ST"/>
    <property type="match status" value="1"/>
</dbReference>
<dbReference type="Pfam" id="PF01636">
    <property type="entry name" value="APH"/>
    <property type="match status" value="1"/>
</dbReference>
<gene>
    <name evidence="2" type="ORF">OS242_13700</name>
</gene>
<dbReference type="Proteomes" id="UP001208017">
    <property type="component" value="Unassembled WGS sequence"/>
</dbReference>
<dbReference type="InterPro" id="IPR052898">
    <property type="entry name" value="ACAD10-like"/>
</dbReference>
<evidence type="ECO:0000259" key="1">
    <source>
        <dbReference type="Pfam" id="PF01636"/>
    </source>
</evidence>
<dbReference type="InterPro" id="IPR002575">
    <property type="entry name" value="Aminoglycoside_PTrfase"/>
</dbReference>